<feature type="region of interest" description="Disordered" evidence="1">
    <location>
        <begin position="204"/>
        <end position="224"/>
    </location>
</feature>
<dbReference type="InterPro" id="IPR002105">
    <property type="entry name" value="Dockerin_1_rpt"/>
</dbReference>
<reference evidence="4 5" key="1">
    <citation type="submission" date="2018-05" db="EMBL/GenBank/DDBJ databases">
        <title>The Hungate 1000. A catalogue of reference genomes from the rumen microbiome.</title>
        <authorList>
            <person name="Kelly W."/>
        </authorList>
    </citation>
    <scope>NUCLEOTIDE SEQUENCE [LARGE SCALE GENOMIC DNA]</scope>
    <source>
        <strain evidence="4 5">SAb67</strain>
    </source>
</reference>
<evidence type="ECO:0000313" key="5">
    <source>
        <dbReference type="Proteomes" id="UP000245720"/>
    </source>
</evidence>
<dbReference type="InterPro" id="IPR016134">
    <property type="entry name" value="Dockerin_dom"/>
</dbReference>
<dbReference type="InterPro" id="IPR036439">
    <property type="entry name" value="Dockerin_dom_sf"/>
</dbReference>
<accession>A0A315XXS4</accession>
<dbReference type="Gene3D" id="2.60.40.680">
    <property type="match status" value="1"/>
</dbReference>
<dbReference type="Gene3D" id="3.80.10.10">
    <property type="entry name" value="Ribonuclease Inhibitor"/>
    <property type="match status" value="1"/>
</dbReference>
<dbReference type="OrthoDB" id="1816435at2"/>
<dbReference type="AlphaFoldDB" id="A0A315XXS4"/>
<dbReference type="EMBL" id="QGDI01000007">
    <property type="protein sequence ID" value="PWJ12311.1"/>
    <property type="molecule type" value="Genomic_DNA"/>
</dbReference>
<feature type="domain" description="Dockerin" evidence="3">
    <location>
        <begin position="390"/>
        <end position="464"/>
    </location>
</feature>
<evidence type="ECO:0000256" key="1">
    <source>
        <dbReference type="SAM" id="MobiDB-lite"/>
    </source>
</evidence>
<feature type="chain" id="PRO_5016369599" description="Dockerin domain-containing protein" evidence="2">
    <location>
        <begin position="27"/>
        <end position="474"/>
    </location>
</feature>
<dbReference type="PROSITE" id="PS51766">
    <property type="entry name" value="DOCKERIN"/>
    <property type="match status" value="1"/>
</dbReference>
<organism evidence="4 5">
    <name type="scientific">Ruminococcus flavefaciens</name>
    <dbReference type="NCBI Taxonomy" id="1265"/>
    <lineage>
        <taxon>Bacteria</taxon>
        <taxon>Bacillati</taxon>
        <taxon>Bacillota</taxon>
        <taxon>Clostridia</taxon>
        <taxon>Eubacteriales</taxon>
        <taxon>Oscillospiraceae</taxon>
        <taxon>Ruminococcus</taxon>
    </lineage>
</organism>
<dbReference type="InterPro" id="IPR032675">
    <property type="entry name" value="LRR_dom_sf"/>
</dbReference>
<dbReference type="GO" id="GO:0004553">
    <property type="term" value="F:hydrolase activity, hydrolyzing O-glycosyl compounds"/>
    <property type="evidence" value="ECO:0007669"/>
    <property type="project" value="InterPro"/>
</dbReference>
<dbReference type="SUPFAM" id="SSF63446">
    <property type="entry name" value="Type I dockerin domain"/>
    <property type="match status" value="1"/>
</dbReference>
<dbReference type="Gene3D" id="1.10.1330.10">
    <property type="entry name" value="Dockerin domain"/>
    <property type="match status" value="2"/>
</dbReference>
<dbReference type="Proteomes" id="UP000245720">
    <property type="component" value="Unassembled WGS sequence"/>
</dbReference>
<sequence>MKLKKLFSAAAAAMITVAALPCVSFAGTPDHSTVIAGNITYYKYSDHVEVGSAFPASGTVDIPERISGLPVTAVGEKAFSGSDVEVVNIPDSVKSIKSGAFEACPLLSYVVILGADCQIADSSTTISNKLKSDGKTGEFGGTIEGYDSSTAMAYAKKYGYIFNSLGKAPEAVTTATTAVSTTSSTTATSTTTAKVTTSTAKATTSTTKKTTSTTTSTTTTTTSTTTTTTTTVQQGKPVFKLNSTEVYESRSKGSEQQMTLSVEGADGLYCDTVVYVYFDKRLKNFTAEAGSAVETLTKAQAMGDTKDFVVLTTAGSENAGRDGEMWRFTFALPDDCMAGDEFDIEVGLSKYGEIKPLFTNFEYDAKGTAMTEHIFTKGLAKGSIIVVEDPPYKLGDVTNDGLIDSVDASRVLAEYAAISAKKASTFTDKRQYIAADVNGDGSIDAVDASAILAFYAYLSGKEPVYGFEEFLKKM</sequence>
<comment type="caution">
    <text evidence="4">The sequence shown here is derived from an EMBL/GenBank/DDBJ whole genome shotgun (WGS) entry which is preliminary data.</text>
</comment>
<protein>
    <recommendedName>
        <fullName evidence="3">Dockerin domain-containing protein</fullName>
    </recommendedName>
</protein>
<dbReference type="CDD" id="cd14255">
    <property type="entry name" value="Dockerin_III"/>
    <property type="match status" value="1"/>
</dbReference>
<evidence type="ECO:0000256" key="2">
    <source>
        <dbReference type="SAM" id="SignalP"/>
    </source>
</evidence>
<dbReference type="Pfam" id="PF00404">
    <property type="entry name" value="Dockerin_1"/>
    <property type="match status" value="1"/>
</dbReference>
<evidence type="ECO:0000259" key="3">
    <source>
        <dbReference type="PROSITE" id="PS51766"/>
    </source>
</evidence>
<evidence type="ECO:0000313" key="4">
    <source>
        <dbReference type="EMBL" id="PWJ12311.1"/>
    </source>
</evidence>
<dbReference type="RefSeq" id="WP_146198176.1">
    <property type="nucleotide sequence ID" value="NZ_QGDI01000007.1"/>
</dbReference>
<proteinExistence type="predicted"/>
<feature type="signal peptide" evidence="2">
    <location>
        <begin position="1"/>
        <end position="26"/>
    </location>
</feature>
<dbReference type="GO" id="GO:0000272">
    <property type="term" value="P:polysaccharide catabolic process"/>
    <property type="evidence" value="ECO:0007669"/>
    <property type="project" value="InterPro"/>
</dbReference>
<keyword evidence="2" id="KW-0732">Signal</keyword>
<name>A0A315XXS4_RUMFL</name>
<gene>
    <name evidence="4" type="ORF">IE37_02002</name>
</gene>